<dbReference type="PANTHER" id="PTHR26312:SF217">
    <property type="entry name" value="N-ACETYLGLUCOSAMINE TRANSFERASE, OGT PROTEIN, PUTATIVE-RELATED"/>
    <property type="match status" value="1"/>
</dbReference>
<dbReference type="Pfam" id="PF13432">
    <property type="entry name" value="TPR_16"/>
    <property type="match status" value="1"/>
</dbReference>
<organism evidence="2 3">
    <name type="scientific">Manihot esculenta</name>
    <name type="common">Cassava</name>
    <name type="synonym">Jatropha manihot</name>
    <dbReference type="NCBI Taxonomy" id="3983"/>
    <lineage>
        <taxon>Eukaryota</taxon>
        <taxon>Viridiplantae</taxon>
        <taxon>Streptophyta</taxon>
        <taxon>Embryophyta</taxon>
        <taxon>Tracheophyta</taxon>
        <taxon>Spermatophyta</taxon>
        <taxon>Magnoliopsida</taxon>
        <taxon>eudicotyledons</taxon>
        <taxon>Gunneridae</taxon>
        <taxon>Pentapetalae</taxon>
        <taxon>rosids</taxon>
        <taxon>fabids</taxon>
        <taxon>Malpighiales</taxon>
        <taxon>Euphorbiaceae</taxon>
        <taxon>Crotonoideae</taxon>
        <taxon>Manihoteae</taxon>
        <taxon>Manihot</taxon>
    </lineage>
</organism>
<feature type="region of interest" description="Disordered" evidence="1">
    <location>
        <begin position="444"/>
        <end position="467"/>
    </location>
</feature>
<dbReference type="Gramene" id="Manes.03G158500.1.v8.1">
    <property type="protein sequence ID" value="Manes.03G158500.1.v8.1.CDS"/>
    <property type="gene ID" value="Manes.03G158500.v8.1"/>
</dbReference>
<dbReference type="GO" id="GO:0006396">
    <property type="term" value="P:RNA processing"/>
    <property type="evidence" value="ECO:0007669"/>
    <property type="project" value="InterPro"/>
</dbReference>
<evidence type="ECO:0000256" key="1">
    <source>
        <dbReference type="SAM" id="MobiDB-lite"/>
    </source>
</evidence>
<name>A0A2C9W7W8_MANES</name>
<dbReference type="EMBL" id="CM004389">
    <property type="protein sequence ID" value="OAY55492.1"/>
    <property type="molecule type" value="Genomic_DNA"/>
</dbReference>
<dbReference type="Pfam" id="PF13428">
    <property type="entry name" value="TPR_14"/>
    <property type="match status" value="1"/>
</dbReference>
<comment type="caution">
    <text evidence="2">The sequence shown here is derived from an EMBL/GenBank/DDBJ whole genome shotgun (WGS) entry which is preliminary data.</text>
</comment>
<dbReference type="AlphaFoldDB" id="A0A2C9W7W8"/>
<dbReference type="OrthoDB" id="1919713at2759"/>
<dbReference type="InterPro" id="IPR011990">
    <property type="entry name" value="TPR-like_helical_dom_sf"/>
</dbReference>
<dbReference type="SMART" id="SM00386">
    <property type="entry name" value="HAT"/>
    <property type="match status" value="3"/>
</dbReference>
<feature type="compositionally biased region" description="Polar residues" evidence="1">
    <location>
        <begin position="16"/>
        <end position="27"/>
    </location>
</feature>
<protein>
    <submittedName>
        <fullName evidence="2">Uncharacterized protein</fullName>
    </submittedName>
</protein>
<feature type="region of interest" description="Disordered" evidence="1">
    <location>
        <begin position="1"/>
        <end position="27"/>
    </location>
</feature>
<sequence>MLLRSSSHPAIGTLLSPVSDSPTELNQDTSSFRQLRGFRRAWSDSNLERSLHSSCHKEELHCSTTPHKFPESHSRTMLRSAPSLSIFNVNDVVEDQDNNGGEKESLIRTITIGEMIEAKGSGEFNFGNEHMGLIEEEGDLNGIENLNLEETMEPVSPPLYLASGLGIDGIDFGGGNGGGVGGFDLTSPNFDESGDLEEYYKRMVDEFPCHPLFLANYAQLLESKGDLDGAEDYYHRATLADPEDGEVLLKYAKLEWQLHHDQCSALSNYQRAVLAAPKDSNVLAAYASFLWEIDADGEEEAFQAKHIQVEQHPTLPGNSNTNQEPRLSIDAAHHSASEADKGNNPEEYYRRMVEENPSNSLVLRNYAQFLYQSKGDLPSAEEYYSRAVLADPGDGEIMSEYAKLVWEVHRDHGKASSYFERAVQATPEDSHVVAAYASFLWETEENEEESTNSDQFHYEGSVTTAQL</sequence>
<dbReference type="OMA" id="MVDEYPC"/>
<dbReference type="Proteomes" id="UP000091857">
    <property type="component" value="Chromosome 3"/>
</dbReference>
<dbReference type="InterPro" id="IPR003107">
    <property type="entry name" value="HAT"/>
</dbReference>
<accession>A0A2C9W7W8</accession>
<keyword evidence="3" id="KW-1185">Reference proteome</keyword>
<dbReference type="STRING" id="3983.A0A2C9W7W8"/>
<proteinExistence type="predicted"/>
<gene>
    <name evidence="2" type="ORF">MANES_03G158500v8</name>
</gene>
<dbReference type="SUPFAM" id="SSF48452">
    <property type="entry name" value="TPR-like"/>
    <property type="match status" value="1"/>
</dbReference>
<evidence type="ECO:0000313" key="3">
    <source>
        <dbReference type="Proteomes" id="UP000091857"/>
    </source>
</evidence>
<dbReference type="Gene3D" id="1.25.40.10">
    <property type="entry name" value="Tetratricopeptide repeat domain"/>
    <property type="match status" value="2"/>
</dbReference>
<dbReference type="PANTHER" id="PTHR26312">
    <property type="entry name" value="TETRATRICOPEPTIDE REPEAT PROTEIN 5"/>
    <property type="match status" value="1"/>
</dbReference>
<evidence type="ECO:0000313" key="2">
    <source>
        <dbReference type="EMBL" id="OAY55492.1"/>
    </source>
</evidence>
<reference evidence="3" key="1">
    <citation type="journal article" date="2016" name="Nat. Biotechnol.">
        <title>Sequencing wild and cultivated cassava and related species reveals extensive interspecific hybridization and genetic diversity.</title>
        <authorList>
            <person name="Bredeson J.V."/>
            <person name="Lyons J.B."/>
            <person name="Prochnik S.E."/>
            <person name="Wu G.A."/>
            <person name="Ha C.M."/>
            <person name="Edsinger-Gonzales E."/>
            <person name="Grimwood J."/>
            <person name="Schmutz J."/>
            <person name="Rabbi I.Y."/>
            <person name="Egesi C."/>
            <person name="Nauluvula P."/>
            <person name="Lebot V."/>
            <person name="Ndunguru J."/>
            <person name="Mkamilo G."/>
            <person name="Bart R.S."/>
            <person name="Setter T.L."/>
            <person name="Gleadow R.M."/>
            <person name="Kulakow P."/>
            <person name="Ferguson M.E."/>
            <person name="Rounsley S."/>
            <person name="Rokhsar D.S."/>
        </authorList>
    </citation>
    <scope>NUCLEOTIDE SEQUENCE [LARGE SCALE GENOMIC DNA]</scope>
    <source>
        <strain evidence="3">cv. AM560-2</strain>
    </source>
</reference>